<evidence type="ECO:0000313" key="8">
    <source>
        <dbReference type="Proteomes" id="UP000028545"/>
    </source>
</evidence>
<dbReference type="PANTHER" id="PTHR47685:SF1">
    <property type="entry name" value="MAGNESIUM TRANSPORT PROTEIN CORA"/>
    <property type="match status" value="1"/>
</dbReference>
<dbReference type="EMBL" id="JOWA01000104">
    <property type="protein sequence ID" value="KEZ41929.1"/>
    <property type="molecule type" value="Genomic_DNA"/>
</dbReference>
<dbReference type="GO" id="GO:0016020">
    <property type="term" value="C:membrane"/>
    <property type="evidence" value="ECO:0007669"/>
    <property type="project" value="UniProtKB-SubCell"/>
</dbReference>
<dbReference type="VEuPathDB" id="FungiDB:SAPIO_CDS6486"/>
<dbReference type="OrthoDB" id="341259at2759"/>
<evidence type="ECO:0000256" key="1">
    <source>
        <dbReference type="ARBA" id="ARBA00004141"/>
    </source>
</evidence>
<comment type="caution">
    <text evidence="7">The sequence shown here is derived from an EMBL/GenBank/DDBJ whole genome shotgun (WGS) entry which is preliminary data.</text>
</comment>
<keyword evidence="2 6" id="KW-0812">Transmembrane</keyword>
<feature type="transmembrane region" description="Helical" evidence="6">
    <location>
        <begin position="220"/>
        <end position="243"/>
    </location>
</feature>
<organism evidence="7 8">
    <name type="scientific">Pseudallescheria apiosperma</name>
    <name type="common">Scedosporium apiospermum</name>
    <dbReference type="NCBI Taxonomy" id="563466"/>
    <lineage>
        <taxon>Eukaryota</taxon>
        <taxon>Fungi</taxon>
        <taxon>Dikarya</taxon>
        <taxon>Ascomycota</taxon>
        <taxon>Pezizomycotina</taxon>
        <taxon>Sordariomycetes</taxon>
        <taxon>Hypocreomycetidae</taxon>
        <taxon>Microascales</taxon>
        <taxon>Microascaceae</taxon>
        <taxon>Scedosporium</taxon>
    </lineage>
</organism>
<keyword evidence="3 6" id="KW-1133">Transmembrane helix</keyword>
<dbReference type="InterPro" id="IPR045863">
    <property type="entry name" value="CorA_TM1_TM2"/>
</dbReference>
<dbReference type="KEGG" id="sapo:SAPIO_CDS6486"/>
<proteinExistence type="predicted"/>
<dbReference type="AlphaFoldDB" id="A0A084G3L7"/>
<gene>
    <name evidence="7" type="ORF">SAPIO_CDS6486</name>
</gene>
<comment type="subcellular location">
    <subcellularLocation>
        <location evidence="1">Membrane</location>
        <topology evidence="1">Multi-pass membrane protein</topology>
    </subcellularLocation>
</comment>
<dbReference type="PANTHER" id="PTHR47685">
    <property type="entry name" value="MAGNESIUM TRANSPORT PROTEIN CORA"/>
    <property type="match status" value="1"/>
</dbReference>
<sequence length="352" mass="40212">MSGKSSKQPDGTLKFNSTTDADEKSFSDSAAKVSQLPRLLMVHQLWLWKLDEEPMIHFLVDTVITAFPVRWHQGVEDCLLDTIRQGDIDSYQNPEQLVENIIFECVTFSEEFRFAGLGIHVLDVFESSIARRSNQEVGYFKAFRDSLKQQKRSLHKQVNDEISLIHEIKDIRDELHLILRIFETQRDVVKQFSGLDYLVQMKKVQSSLEEAESASRLNNYILLLTIFTIFFAPLSFMTSLFAIPFGHFPENDEGELRVRGDWVAYRMIAGEFSSLVAVGILAYCMSAAGWSLWRGFDRLLRQKGRELASSEDAVTTGHPSPHDREDVAVLTSRLGIMIKLKSDRQADLESLL</sequence>
<evidence type="ECO:0000313" key="7">
    <source>
        <dbReference type="EMBL" id="KEZ41929.1"/>
    </source>
</evidence>
<dbReference type="RefSeq" id="XP_016641728.1">
    <property type="nucleotide sequence ID" value="XM_016788575.1"/>
</dbReference>
<dbReference type="GeneID" id="27725558"/>
<evidence type="ECO:0000256" key="2">
    <source>
        <dbReference type="ARBA" id="ARBA00022692"/>
    </source>
</evidence>
<protein>
    <submittedName>
        <fullName evidence="7">Uncharacterized protein</fullName>
    </submittedName>
</protein>
<dbReference type="HOGENOM" id="CLU_787908_0_0_1"/>
<evidence type="ECO:0000256" key="4">
    <source>
        <dbReference type="ARBA" id="ARBA00023136"/>
    </source>
</evidence>
<keyword evidence="8" id="KW-1185">Reference proteome</keyword>
<dbReference type="OMA" id="WIWIIDE"/>
<keyword evidence="4 6" id="KW-0472">Membrane</keyword>
<feature type="transmembrane region" description="Helical" evidence="6">
    <location>
        <begin position="263"/>
        <end position="293"/>
    </location>
</feature>
<evidence type="ECO:0000256" key="3">
    <source>
        <dbReference type="ARBA" id="ARBA00022989"/>
    </source>
</evidence>
<evidence type="ECO:0000256" key="5">
    <source>
        <dbReference type="SAM" id="MobiDB-lite"/>
    </source>
</evidence>
<feature type="compositionally biased region" description="Polar residues" evidence="5">
    <location>
        <begin position="1"/>
        <end position="19"/>
    </location>
</feature>
<dbReference type="Proteomes" id="UP000028545">
    <property type="component" value="Unassembled WGS sequence"/>
</dbReference>
<dbReference type="SUPFAM" id="SSF144083">
    <property type="entry name" value="Magnesium transport protein CorA, transmembrane region"/>
    <property type="match status" value="1"/>
</dbReference>
<evidence type="ECO:0000256" key="6">
    <source>
        <dbReference type="SAM" id="Phobius"/>
    </source>
</evidence>
<feature type="region of interest" description="Disordered" evidence="5">
    <location>
        <begin position="1"/>
        <end position="22"/>
    </location>
</feature>
<name>A0A084G3L7_PSEDA</name>
<reference evidence="7 8" key="1">
    <citation type="journal article" date="2014" name="Genome Announc.">
        <title>Draft genome sequence of the pathogenic fungus Scedosporium apiospermum.</title>
        <authorList>
            <person name="Vandeputte P."/>
            <person name="Ghamrawi S."/>
            <person name="Rechenmann M."/>
            <person name="Iltis A."/>
            <person name="Giraud S."/>
            <person name="Fleury M."/>
            <person name="Thornton C."/>
            <person name="Delhaes L."/>
            <person name="Meyer W."/>
            <person name="Papon N."/>
            <person name="Bouchara J.P."/>
        </authorList>
    </citation>
    <scope>NUCLEOTIDE SEQUENCE [LARGE SCALE GENOMIC DNA]</scope>
    <source>
        <strain evidence="7 8">IHEM 14462</strain>
    </source>
</reference>
<dbReference type="InterPro" id="IPR050829">
    <property type="entry name" value="CorA_MIT"/>
</dbReference>
<accession>A0A084G3L7</accession>
<dbReference type="Gene3D" id="1.20.58.340">
    <property type="entry name" value="Magnesium transport protein CorA, transmembrane region"/>
    <property type="match status" value="1"/>
</dbReference>